<dbReference type="AlphaFoldDB" id="A0A426XDJ6"/>
<evidence type="ECO:0000256" key="2">
    <source>
        <dbReference type="ARBA" id="ARBA00023004"/>
    </source>
</evidence>
<dbReference type="Proteomes" id="UP000287651">
    <property type="component" value="Unassembled WGS sequence"/>
</dbReference>
<evidence type="ECO:0008006" key="5">
    <source>
        <dbReference type="Google" id="ProtNLM"/>
    </source>
</evidence>
<organism evidence="3 4">
    <name type="scientific">Ensete ventricosum</name>
    <name type="common">Abyssinian banana</name>
    <name type="synonym">Musa ensete</name>
    <dbReference type="NCBI Taxonomy" id="4639"/>
    <lineage>
        <taxon>Eukaryota</taxon>
        <taxon>Viridiplantae</taxon>
        <taxon>Streptophyta</taxon>
        <taxon>Embryophyta</taxon>
        <taxon>Tracheophyta</taxon>
        <taxon>Spermatophyta</taxon>
        <taxon>Magnoliopsida</taxon>
        <taxon>Liliopsida</taxon>
        <taxon>Zingiberales</taxon>
        <taxon>Musaceae</taxon>
        <taxon>Ensete</taxon>
    </lineage>
</organism>
<evidence type="ECO:0000313" key="3">
    <source>
        <dbReference type="EMBL" id="RRT37540.1"/>
    </source>
</evidence>
<gene>
    <name evidence="3" type="ORF">B296_00048029</name>
</gene>
<dbReference type="GO" id="GO:0016132">
    <property type="term" value="P:brassinosteroid biosynthetic process"/>
    <property type="evidence" value="ECO:0007669"/>
    <property type="project" value="TreeGrafter"/>
</dbReference>
<dbReference type="InterPro" id="IPR036396">
    <property type="entry name" value="Cyt_P450_sf"/>
</dbReference>
<comment type="caution">
    <text evidence="3">The sequence shown here is derived from an EMBL/GenBank/DDBJ whole genome shotgun (WGS) entry which is preliminary data.</text>
</comment>
<dbReference type="EMBL" id="AMZH03022169">
    <property type="protein sequence ID" value="RRT37540.1"/>
    <property type="molecule type" value="Genomic_DNA"/>
</dbReference>
<dbReference type="GO" id="GO:0016709">
    <property type="term" value="F:oxidoreductase activity, acting on paired donors, with incorporation or reduction of molecular oxygen, NAD(P)H as one donor, and incorporation of one atom of oxygen"/>
    <property type="evidence" value="ECO:0007669"/>
    <property type="project" value="TreeGrafter"/>
</dbReference>
<dbReference type="GO" id="GO:0005506">
    <property type="term" value="F:iron ion binding"/>
    <property type="evidence" value="ECO:0007669"/>
    <property type="project" value="InterPro"/>
</dbReference>
<dbReference type="SUPFAM" id="SSF48264">
    <property type="entry name" value="Cytochrome P450"/>
    <property type="match status" value="1"/>
</dbReference>
<sequence length="158" mass="18194">MSTDPEVNKIVLQDDGRTFVPSYPRTVVAVMGETSILSMTGDQHKKYHGIVAKFLKAVPVMERVAKEIEQSMELAFRRWKDKPQIYLQEEINQVNLFPPITFEILVRMLLGIDPGQEMDLVRTEFYELIKAIICIPVKFPGTTLYSNYGYNHPNLVEM</sequence>
<dbReference type="Gene3D" id="1.10.630.10">
    <property type="entry name" value="Cytochrome P450"/>
    <property type="match status" value="1"/>
</dbReference>
<keyword evidence="1" id="KW-0479">Metal-binding</keyword>
<reference evidence="3 4" key="1">
    <citation type="journal article" date="2014" name="Agronomy (Basel)">
        <title>A Draft Genome Sequence for Ensete ventricosum, the Drought-Tolerant Tree Against Hunger.</title>
        <authorList>
            <person name="Harrison J."/>
            <person name="Moore K.A."/>
            <person name="Paszkiewicz K."/>
            <person name="Jones T."/>
            <person name="Grant M."/>
            <person name="Ambacheew D."/>
            <person name="Muzemil S."/>
            <person name="Studholme D.J."/>
        </authorList>
    </citation>
    <scope>NUCLEOTIDE SEQUENCE [LARGE SCALE GENOMIC DNA]</scope>
</reference>
<dbReference type="GO" id="GO:0016125">
    <property type="term" value="P:sterol metabolic process"/>
    <property type="evidence" value="ECO:0007669"/>
    <property type="project" value="TreeGrafter"/>
</dbReference>
<dbReference type="PANTHER" id="PTHR24286:SF254">
    <property type="entry name" value="3-EPI-6-DEOXOCATHASTERONE 23-MONOOXYGENASE CYP90C1"/>
    <property type="match status" value="1"/>
</dbReference>
<keyword evidence="2" id="KW-0408">Iron</keyword>
<evidence type="ECO:0000313" key="4">
    <source>
        <dbReference type="Proteomes" id="UP000287651"/>
    </source>
</evidence>
<evidence type="ECO:0000256" key="1">
    <source>
        <dbReference type="ARBA" id="ARBA00022723"/>
    </source>
</evidence>
<dbReference type="GO" id="GO:0020037">
    <property type="term" value="F:heme binding"/>
    <property type="evidence" value="ECO:0007669"/>
    <property type="project" value="InterPro"/>
</dbReference>
<accession>A0A426XDJ6</accession>
<name>A0A426XDJ6_ENSVE</name>
<dbReference type="PANTHER" id="PTHR24286">
    <property type="entry name" value="CYTOCHROME P450 26"/>
    <property type="match status" value="1"/>
</dbReference>
<dbReference type="GO" id="GO:0010268">
    <property type="term" value="P:brassinosteroid homeostasis"/>
    <property type="evidence" value="ECO:0007669"/>
    <property type="project" value="TreeGrafter"/>
</dbReference>
<proteinExistence type="predicted"/>
<protein>
    <recommendedName>
        <fullName evidence="5">Cytochrome P450</fullName>
    </recommendedName>
</protein>